<gene>
    <name evidence="3" type="ORF">DP939_42650</name>
</gene>
<comment type="caution">
    <text evidence="3">The sequence shown here is derived from an EMBL/GenBank/DDBJ whole genome shotgun (WGS) entry which is preliminary data.</text>
</comment>
<dbReference type="SUPFAM" id="SSF110849">
    <property type="entry name" value="ParB/Sulfiredoxin"/>
    <property type="match status" value="1"/>
</dbReference>
<dbReference type="InterPro" id="IPR003115">
    <property type="entry name" value="ParB_N"/>
</dbReference>
<feature type="domain" description="ParB-like N-terminal" evidence="2">
    <location>
        <begin position="2"/>
        <end position="83"/>
    </location>
</feature>
<evidence type="ECO:0000256" key="1">
    <source>
        <dbReference type="SAM" id="MobiDB-lite"/>
    </source>
</evidence>
<organism evidence="3 4">
    <name type="scientific">Spongiactinospora rosea</name>
    <dbReference type="NCBI Taxonomy" id="2248750"/>
    <lineage>
        <taxon>Bacteria</taxon>
        <taxon>Bacillati</taxon>
        <taxon>Actinomycetota</taxon>
        <taxon>Actinomycetes</taxon>
        <taxon>Streptosporangiales</taxon>
        <taxon>Streptosporangiaceae</taxon>
        <taxon>Spongiactinospora</taxon>
    </lineage>
</organism>
<evidence type="ECO:0000313" key="4">
    <source>
        <dbReference type="Proteomes" id="UP000253303"/>
    </source>
</evidence>
<reference evidence="3 4" key="1">
    <citation type="submission" date="2018-06" db="EMBL/GenBank/DDBJ databases">
        <title>Sphaerisporangium craniellae sp. nov., isolated from a marine sponge in the South China Sea.</title>
        <authorList>
            <person name="Li L."/>
        </authorList>
    </citation>
    <scope>NUCLEOTIDE SEQUENCE [LARGE SCALE GENOMIC DNA]</scope>
    <source>
        <strain evidence="3 4">LHW63015</strain>
    </source>
</reference>
<dbReference type="InterPro" id="IPR036086">
    <property type="entry name" value="ParB/Sulfiredoxin_sf"/>
</dbReference>
<dbReference type="SMART" id="SM00470">
    <property type="entry name" value="ParB"/>
    <property type="match status" value="1"/>
</dbReference>
<dbReference type="Proteomes" id="UP000253303">
    <property type="component" value="Unassembled WGS sequence"/>
</dbReference>
<protein>
    <submittedName>
        <fullName evidence="3">Streptomycin biosynthesis protein</fullName>
    </submittedName>
</protein>
<evidence type="ECO:0000313" key="3">
    <source>
        <dbReference type="EMBL" id="RBQ14093.1"/>
    </source>
</evidence>
<sequence>MPIASLRAADSPRRGGEDAEHVRLLAEQDAPLPPIVVHRPTMRVIDGMHRLRAAALRGEREIEAVFFDGPRDDAFVLSVGLNSAHGLPLTQADRNAAAERIITTHWHWSDRAIASVAGVSAKTVGALRRRSTGEVPHSNARVGRDGRVRAVDPAVGRRRAGAVLAERPGASLREIAARAGISLSTAKDVRERVRSGQDPLPPRQRGAPRAAPAPTPPCRRPDRDEIDAELRPIVQTLKRDPALRQSEMGRRVLTLLDVHALESAEWDKLAANVPTHCATTVADAARKCAASLQNFASELERRDAPR</sequence>
<dbReference type="EMBL" id="QMEY01000039">
    <property type="protein sequence ID" value="RBQ14093.1"/>
    <property type="molecule type" value="Genomic_DNA"/>
</dbReference>
<dbReference type="Gene3D" id="3.90.1530.10">
    <property type="entry name" value="Conserved hypothetical protein from pyrococcus furiosus pfu- 392566-001, ParB domain"/>
    <property type="match status" value="1"/>
</dbReference>
<dbReference type="AlphaFoldDB" id="A0A366LKT6"/>
<keyword evidence="4" id="KW-1185">Reference proteome</keyword>
<accession>A0A366LKT6</accession>
<evidence type="ECO:0000259" key="2">
    <source>
        <dbReference type="SMART" id="SM00470"/>
    </source>
</evidence>
<feature type="region of interest" description="Disordered" evidence="1">
    <location>
        <begin position="187"/>
        <end position="224"/>
    </location>
</feature>
<name>A0A366LKT6_9ACTN</name>
<proteinExistence type="predicted"/>
<dbReference type="OrthoDB" id="3701787at2"/>